<dbReference type="OrthoDB" id="818293at2"/>
<dbReference type="InterPro" id="IPR011047">
    <property type="entry name" value="Quinoprotein_ADH-like_sf"/>
</dbReference>
<gene>
    <name evidence="3" type="ORF">SAMN04488104_10043</name>
</gene>
<dbReference type="NCBIfam" id="TIGR02608">
    <property type="entry name" value="delta_60_rpt"/>
    <property type="match status" value="9"/>
</dbReference>
<dbReference type="PANTHER" id="PTHR24273">
    <property type="entry name" value="FI04643P-RELATED"/>
    <property type="match status" value="1"/>
</dbReference>
<reference evidence="4" key="1">
    <citation type="submission" date="2016-10" db="EMBL/GenBank/DDBJ databases">
        <authorList>
            <person name="Varghese N."/>
            <person name="Submissions S."/>
        </authorList>
    </citation>
    <scope>NUCLEOTIDE SEQUENCE [LARGE SCALE GENOMIC DNA]</scope>
    <source>
        <strain evidence="4">DSM 23095</strain>
    </source>
</reference>
<keyword evidence="4" id="KW-1185">Reference proteome</keyword>
<keyword evidence="1" id="KW-0732">Signal</keyword>
<organism evidence="3 4">
    <name type="scientific">Algoriphagus faecimaris</name>
    <dbReference type="NCBI Taxonomy" id="686796"/>
    <lineage>
        <taxon>Bacteria</taxon>
        <taxon>Pseudomonadati</taxon>
        <taxon>Bacteroidota</taxon>
        <taxon>Cytophagia</taxon>
        <taxon>Cytophagales</taxon>
        <taxon>Cyclobacteriaceae</taxon>
        <taxon>Algoriphagus</taxon>
    </lineage>
</organism>
<feature type="chain" id="PRO_5011677838" evidence="1">
    <location>
        <begin position="21"/>
        <end position="1650"/>
    </location>
</feature>
<dbReference type="Gene3D" id="2.60.40.10">
    <property type="entry name" value="Immunoglobulins"/>
    <property type="match status" value="2"/>
</dbReference>
<feature type="signal peptide" evidence="1">
    <location>
        <begin position="1"/>
        <end position="20"/>
    </location>
</feature>
<accession>A0A1G6NPA9</accession>
<sequence>MKRFLLVLFGFLISCSILQAQNAGELDLSFNADGVGFGEGTNGTVRASAIQPDGNILIAGEFRVVNGTARNFIARLTPEGRVDYSFDPGSGANLPIFAMELQDDGKILIGGDFTSYNGVSRNRIARLNSDGSLDESFNPGSGVLGSVNTISVQGGSIFVGGSFQSYNGEPRSNFVALTSVGSINFFFNQFLTFNGSIQKIIRQPDGHILVFGAFFQVDGVSRNRVARITPEGRLDGSFNPGSGANSLVRTAILQADGKIVFGGDFTSYNGQTANRLARINSDGSFDNTYNSSGANFQVWNIQAQPDSKILVSGSFSVINGVSKIGLARLNSDGSLDESFDSGTGTNGPARTFSFLQNGDIFLAGGFNSYNGPTSRGLALIDSEGTLKSQFNPESGANNQIRAMKLLSNGNILIGGDFTSYKGNTINRLARLTPTGELDLNFNSGPGPDNLVFSLDEGLNQKTYIGGLFLNVNGVPRNRIARFNPDGTLDNNFDPGIGPNNTVNQVVELPNGKVLIAGLFTQYGGVPVKYIVRLNSDGTFDPTFDTGEGPNSGIVSFLVQPDGKILISGFFTSVDGAPRNYLARLNSDGSLDTSFEVGLGASTTVLSLDLQPDGKILIGGFFVSYNGISRNRIARLNPNGSLDTSFDPQLGAEGAVRAIQGQEDGTIYIGGDFFNYNGTRVNYFAKLTSEGLLDPEFANEIGTSSTGVNTIQVQEDENILIAGSFTSYGNIGRGRIARVLGESQIIEVNKPILSQESLTDVIGDCQVVFEDLIIPTANDVEDGIIQGETDLSIFPITTQGLTTITWTYTDSDGNSISQDQSIILEDITAPVPDVEELPTIEATCFIEIGSPTATDACKGTIQGQADRALTFTETGDYTVTWTYDDGNGNTSSQTQRVIFQADEGPFWITEEGALDQTLTCPTEEEIQQSFFAQVPQPGSLCFPIFVQLDGQPVFEPTDDQGNGVYLVNWYARDPLGARIDYTVRITIVQGGPPVPVVDELPILTASCSIEEIQAPIALDGCSGDEILGITTDPTSYFEQGTFTITWTYDSENGNTSSQSQTIIIEDSTPPVPDVAELPIITAELSATVEAPSATDNCAGNLLGTTVDPITFTEVGEYTVTWNFDDGNGNSTSQIQLITITGPLNPEEDLTPPVVRTQNVNVILGSNGQGTLSPAEVDNGSTDNLTLPENLSLSLSRTNFSCNDVGQPIEVTLTVIDENGNAASGVALVSVLDQTPPELSLKDITIDLDESGSATLSASSFDQGSKDNCSIVNWVLSQSEFTCNDIGVVEVEVTAIDLGGNASSATANVTVRDRISPSFIDLPKSISLTLAEGEEYVIPDFSSFAVDNCEIVFYEQSIPAGTLTTNSGKYDVSINIADASGNTAKATVKISRSAPKIKKSSKRILSDLITVDWNTPIETVQKELDQQSGDWFDGRQIPLILDEAGYEPLTPGLYILNAKLSENDWFELDEAAQIQVLVKEKPLAKDILAINSKFAMELKAGTKVADLKTIDPADDIHLYELEAHDQLELRENQLIWKGGPVPAILKFQVSSTDRAGQTISREITLTEELKFGEFLIFPNPAENQTQILVELDQPAQVSLRVFDATGRLVISDQFMREETFVQTLDLMGIAPGLYTIQVQMGDFFMTGRLIKK</sequence>
<dbReference type="Pfam" id="PF17164">
    <property type="entry name" value="DUF5122"/>
    <property type="match status" value="13"/>
</dbReference>
<protein>
    <submittedName>
        <fullName evidence="3">Delta-60 repeat domain-containing protein/Por secretion system C-terminal sorting domain-containing protein</fullName>
    </submittedName>
</protein>
<dbReference type="Gene3D" id="2.80.10.50">
    <property type="match status" value="6"/>
</dbReference>
<dbReference type="PROSITE" id="PS51257">
    <property type="entry name" value="PROKAR_LIPOPROTEIN"/>
    <property type="match status" value="1"/>
</dbReference>
<dbReference type="STRING" id="686796.SAMN04488104_10043"/>
<name>A0A1G6NPA9_9BACT</name>
<dbReference type="PANTHER" id="PTHR24273:SF32">
    <property type="entry name" value="HYALIN"/>
    <property type="match status" value="1"/>
</dbReference>
<dbReference type="RefSeq" id="WP_087937969.1">
    <property type="nucleotide sequence ID" value="NZ_FNAC01000004.1"/>
</dbReference>
<evidence type="ECO:0000313" key="3">
    <source>
        <dbReference type="EMBL" id="SDC69599.1"/>
    </source>
</evidence>
<dbReference type="SUPFAM" id="SSF63829">
    <property type="entry name" value="Calcium-dependent phosphotriesterase"/>
    <property type="match status" value="2"/>
</dbReference>
<dbReference type="InterPro" id="IPR013431">
    <property type="entry name" value="Delta_60_rpt"/>
</dbReference>
<dbReference type="SUPFAM" id="SSF50998">
    <property type="entry name" value="Quinoprotein alcohol dehydrogenase-like"/>
    <property type="match status" value="1"/>
</dbReference>
<dbReference type="InterPro" id="IPR013783">
    <property type="entry name" value="Ig-like_fold"/>
</dbReference>
<dbReference type="Pfam" id="PF18962">
    <property type="entry name" value="Por_Secre_tail"/>
    <property type="match status" value="1"/>
</dbReference>
<dbReference type="Proteomes" id="UP000199060">
    <property type="component" value="Unassembled WGS sequence"/>
</dbReference>
<dbReference type="EMBL" id="FNAC01000004">
    <property type="protein sequence ID" value="SDC69599.1"/>
    <property type="molecule type" value="Genomic_DNA"/>
</dbReference>
<evidence type="ECO:0000313" key="4">
    <source>
        <dbReference type="Proteomes" id="UP000199060"/>
    </source>
</evidence>
<feature type="domain" description="Secretion system C-terminal sorting" evidence="2">
    <location>
        <begin position="1574"/>
        <end position="1640"/>
    </location>
</feature>
<evidence type="ECO:0000259" key="2">
    <source>
        <dbReference type="Pfam" id="PF18962"/>
    </source>
</evidence>
<dbReference type="NCBIfam" id="TIGR04183">
    <property type="entry name" value="Por_Secre_tail"/>
    <property type="match status" value="1"/>
</dbReference>
<dbReference type="InterPro" id="IPR026444">
    <property type="entry name" value="Secre_tail"/>
</dbReference>
<evidence type="ECO:0000256" key="1">
    <source>
        <dbReference type="SAM" id="SignalP"/>
    </source>
</evidence>
<proteinExistence type="predicted"/>